<reference evidence="2 3" key="1">
    <citation type="journal article" date="2021" name="BMC Biol.">
        <title>Horizontally acquired antibacterial genes associated with adaptive radiation of ladybird beetles.</title>
        <authorList>
            <person name="Li H.S."/>
            <person name="Tang X.F."/>
            <person name="Huang Y.H."/>
            <person name="Xu Z.Y."/>
            <person name="Chen M.L."/>
            <person name="Du X.Y."/>
            <person name="Qiu B.Y."/>
            <person name="Chen P.T."/>
            <person name="Zhang W."/>
            <person name="Slipinski A."/>
            <person name="Escalona H.E."/>
            <person name="Waterhouse R.M."/>
            <person name="Zwick A."/>
            <person name="Pang H."/>
        </authorList>
    </citation>
    <scope>NUCLEOTIDE SEQUENCE [LARGE SCALE GENOMIC DNA]</scope>
    <source>
        <strain evidence="2">SYSU2018</strain>
    </source>
</reference>
<dbReference type="EMBL" id="JABFTP020000103">
    <property type="protein sequence ID" value="KAL3277928.1"/>
    <property type="molecule type" value="Genomic_DNA"/>
</dbReference>
<evidence type="ECO:0000313" key="2">
    <source>
        <dbReference type="EMBL" id="KAL3277928.1"/>
    </source>
</evidence>
<evidence type="ECO:0000256" key="1">
    <source>
        <dbReference type="SAM" id="MobiDB-lite"/>
    </source>
</evidence>
<organism evidence="2 3">
    <name type="scientific">Cryptolaemus montrouzieri</name>
    <dbReference type="NCBI Taxonomy" id="559131"/>
    <lineage>
        <taxon>Eukaryota</taxon>
        <taxon>Metazoa</taxon>
        <taxon>Ecdysozoa</taxon>
        <taxon>Arthropoda</taxon>
        <taxon>Hexapoda</taxon>
        <taxon>Insecta</taxon>
        <taxon>Pterygota</taxon>
        <taxon>Neoptera</taxon>
        <taxon>Endopterygota</taxon>
        <taxon>Coleoptera</taxon>
        <taxon>Polyphaga</taxon>
        <taxon>Cucujiformia</taxon>
        <taxon>Coccinelloidea</taxon>
        <taxon>Coccinellidae</taxon>
        <taxon>Scymninae</taxon>
        <taxon>Scymnini</taxon>
        <taxon>Cryptolaemus</taxon>
    </lineage>
</organism>
<protein>
    <submittedName>
        <fullName evidence="2">Uncharacterized protein</fullName>
    </submittedName>
</protein>
<proteinExistence type="predicted"/>
<keyword evidence="3" id="KW-1185">Reference proteome</keyword>
<comment type="caution">
    <text evidence="2">The sequence shown here is derived from an EMBL/GenBank/DDBJ whole genome shotgun (WGS) entry which is preliminary data.</text>
</comment>
<feature type="compositionally biased region" description="Basic and acidic residues" evidence="1">
    <location>
        <begin position="122"/>
        <end position="134"/>
    </location>
</feature>
<evidence type="ECO:0000313" key="3">
    <source>
        <dbReference type="Proteomes" id="UP001516400"/>
    </source>
</evidence>
<accession>A0ABD2NGY7</accession>
<feature type="region of interest" description="Disordered" evidence="1">
    <location>
        <begin position="107"/>
        <end position="144"/>
    </location>
</feature>
<dbReference type="AlphaFoldDB" id="A0ABD2NGY7"/>
<name>A0ABD2NGY7_9CUCU</name>
<sequence length="144" mass="16683">MSTQKIVVHLSLNRRRETNRILGDMEAKRKGVLLELAKEINSITGMKILNHMHVCKLDPNLKEDQIIEHLRENGFQDVRCIKMESKRPEEYSSFRILAQRIQSGKLRNGIRKQASEASINPDEEHLKIPPEEPKPTNPYDVGYI</sequence>
<dbReference type="Proteomes" id="UP001516400">
    <property type="component" value="Unassembled WGS sequence"/>
</dbReference>
<gene>
    <name evidence="2" type="ORF">HHI36_013269</name>
</gene>